<organism evidence="2 3">
    <name type="scientific">Actinomycetospora corticicola</name>
    <dbReference type="NCBI Taxonomy" id="663602"/>
    <lineage>
        <taxon>Bacteria</taxon>
        <taxon>Bacillati</taxon>
        <taxon>Actinomycetota</taxon>
        <taxon>Actinomycetes</taxon>
        <taxon>Pseudonocardiales</taxon>
        <taxon>Pseudonocardiaceae</taxon>
        <taxon>Actinomycetospora</taxon>
    </lineage>
</organism>
<dbReference type="EMBL" id="JACCBN010000001">
    <property type="protein sequence ID" value="NYD38709.1"/>
    <property type="molecule type" value="Genomic_DNA"/>
</dbReference>
<gene>
    <name evidence="2" type="ORF">BJ983_004811</name>
</gene>
<protein>
    <recommendedName>
        <fullName evidence="4">PE family protein</fullName>
    </recommendedName>
</protein>
<evidence type="ECO:0008006" key="4">
    <source>
        <dbReference type="Google" id="ProtNLM"/>
    </source>
</evidence>
<sequence>MSVPVPPGLYTEPSRGAPPFPAPPPQASDPTVLSTGQVMPRQAMPVADVGNAFSVDLAAAPQVLRDLQQAVEELTAMRRDAVQLGKIDPGTGDQVSRDAATVFEAIAVGGPGSLLNAIDGGISRIEGLMTAIETELRDYQTAEDASRRGFDARP</sequence>
<name>A0A7Y9J8R7_9PSEU</name>
<evidence type="ECO:0000313" key="2">
    <source>
        <dbReference type="EMBL" id="NYD38709.1"/>
    </source>
</evidence>
<keyword evidence="3" id="KW-1185">Reference proteome</keyword>
<dbReference type="AlphaFoldDB" id="A0A7Y9J8R7"/>
<reference evidence="2 3" key="1">
    <citation type="submission" date="2020-07" db="EMBL/GenBank/DDBJ databases">
        <title>Sequencing the genomes of 1000 actinobacteria strains.</title>
        <authorList>
            <person name="Klenk H.-P."/>
        </authorList>
    </citation>
    <scope>NUCLEOTIDE SEQUENCE [LARGE SCALE GENOMIC DNA]</scope>
    <source>
        <strain evidence="2 3">DSM 45772</strain>
    </source>
</reference>
<proteinExistence type="predicted"/>
<accession>A0A7Y9J8R7</accession>
<comment type="caution">
    <text evidence="2">The sequence shown here is derived from an EMBL/GenBank/DDBJ whole genome shotgun (WGS) entry which is preliminary data.</text>
</comment>
<feature type="compositionally biased region" description="Pro residues" evidence="1">
    <location>
        <begin position="16"/>
        <end position="27"/>
    </location>
</feature>
<feature type="region of interest" description="Disordered" evidence="1">
    <location>
        <begin position="1"/>
        <end position="39"/>
    </location>
</feature>
<evidence type="ECO:0000313" key="3">
    <source>
        <dbReference type="Proteomes" id="UP000535890"/>
    </source>
</evidence>
<dbReference type="RefSeq" id="WP_179796110.1">
    <property type="nucleotide sequence ID" value="NZ_BAABHP010000013.1"/>
</dbReference>
<dbReference type="Proteomes" id="UP000535890">
    <property type="component" value="Unassembled WGS sequence"/>
</dbReference>
<evidence type="ECO:0000256" key="1">
    <source>
        <dbReference type="SAM" id="MobiDB-lite"/>
    </source>
</evidence>